<reference evidence="5" key="2">
    <citation type="submission" date="2015-01" db="EMBL/GenBank/DDBJ databases">
        <title>Evolutionary Origins and Diversification of the Mycorrhizal Mutualists.</title>
        <authorList>
            <consortium name="DOE Joint Genome Institute"/>
            <consortium name="Mycorrhizal Genomics Consortium"/>
            <person name="Kohler A."/>
            <person name="Kuo A."/>
            <person name="Nagy L.G."/>
            <person name="Floudas D."/>
            <person name="Copeland A."/>
            <person name="Barry K.W."/>
            <person name="Cichocki N."/>
            <person name="Veneault-Fourrey C."/>
            <person name="LaButti K."/>
            <person name="Lindquist E.A."/>
            <person name="Lipzen A."/>
            <person name="Lundell T."/>
            <person name="Morin E."/>
            <person name="Murat C."/>
            <person name="Riley R."/>
            <person name="Ohm R."/>
            <person name="Sun H."/>
            <person name="Tunlid A."/>
            <person name="Henrissat B."/>
            <person name="Grigoriev I.V."/>
            <person name="Hibbett D.S."/>
            <person name="Martin F."/>
        </authorList>
    </citation>
    <scope>NUCLEOTIDE SEQUENCE [LARGE SCALE GENOMIC DNA]</scope>
    <source>
        <strain evidence="5">MAFF 305830</strain>
    </source>
</reference>
<dbReference type="PANTHER" id="PTHR47706">
    <property type="entry name" value="NMRA-LIKE FAMILY PROTEIN"/>
    <property type="match status" value="1"/>
</dbReference>
<reference evidence="4 5" key="1">
    <citation type="submission" date="2014-04" db="EMBL/GenBank/DDBJ databases">
        <authorList>
            <consortium name="DOE Joint Genome Institute"/>
            <person name="Kuo A."/>
            <person name="Zuccaro A."/>
            <person name="Kohler A."/>
            <person name="Nagy L.G."/>
            <person name="Floudas D."/>
            <person name="Copeland A."/>
            <person name="Barry K.W."/>
            <person name="Cichocki N."/>
            <person name="Veneault-Fourrey C."/>
            <person name="LaButti K."/>
            <person name="Lindquist E.A."/>
            <person name="Lipzen A."/>
            <person name="Lundell T."/>
            <person name="Morin E."/>
            <person name="Murat C."/>
            <person name="Sun H."/>
            <person name="Tunlid A."/>
            <person name="Henrissat B."/>
            <person name="Grigoriev I.V."/>
            <person name="Hibbett D.S."/>
            <person name="Martin F."/>
            <person name="Nordberg H.P."/>
            <person name="Cantor M.N."/>
            <person name="Hua S.X."/>
        </authorList>
    </citation>
    <scope>NUCLEOTIDE SEQUENCE [LARGE SCALE GENOMIC DNA]</scope>
    <source>
        <strain evidence="4 5">MAFF 305830</strain>
    </source>
</reference>
<organism evidence="4 5">
    <name type="scientific">Serendipita vermifera MAFF 305830</name>
    <dbReference type="NCBI Taxonomy" id="933852"/>
    <lineage>
        <taxon>Eukaryota</taxon>
        <taxon>Fungi</taxon>
        <taxon>Dikarya</taxon>
        <taxon>Basidiomycota</taxon>
        <taxon>Agaricomycotina</taxon>
        <taxon>Agaricomycetes</taxon>
        <taxon>Sebacinales</taxon>
        <taxon>Serendipitaceae</taxon>
        <taxon>Serendipita</taxon>
    </lineage>
</organism>
<dbReference type="HOGENOM" id="CLU_044876_3_2_1"/>
<keyword evidence="1" id="KW-0521">NADP</keyword>
<dbReference type="OrthoDB" id="9974981at2759"/>
<dbReference type="Proteomes" id="UP000054097">
    <property type="component" value="Unassembled WGS sequence"/>
</dbReference>
<gene>
    <name evidence="4" type="ORF">M408DRAFT_26759</name>
</gene>
<protein>
    <recommendedName>
        <fullName evidence="3">NmrA-like domain-containing protein</fullName>
    </recommendedName>
</protein>
<dbReference type="Pfam" id="PF05368">
    <property type="entry name" value="NmrA"/>
    <property type="match status" value="1"/>
</dbReference>
<evidence type="ECO:0000313" key="4">
    <source>
        <dbReference type="EMBL" id="KIM24805.1"/>
    </source>
</evidence>
<dbReference type="AlphaFoldDB" id="A0A0C3AJL9"/>
<dbReference type="SUPFAM" id="SSF51735">
    <property type="entry name" value="NAD(P)-binding Rossmann-fold domains"/>
    <property type="match status" value="1"/>
</dbReference>
<proteinExistence type="predicted"/>
<evidence type="ECO:0000313" key="5">
    <source>
        <dbReference type="Proteomes" id="UP000054097"/>
    </source>
</evidence>
<sequence length="270" mass="29370">MAFQNIIQVGASGSLGGPVLKALLSSEFTVSILARSSSKSTFPTGATVIKAEFDSHESLVEAAKTKILIDAAIEAGQAHHPKRTGPVRNDPPILEPPSIIPRRDIHNGPGSQQEFLAPRYRIRDYLNEGKITYTSVANGFLFDWAFTTGILNFDFANNRGGIFDDGSRHVMLTTIPSVASSVLGEILDVVQVVRGKTFETYTISTVELEEKGRTLMPSDQGAELQYVAAVWGEKAIAVWEEEDESALVGLEKKDVKEVVTQVLKDRGVLV</sequence>
<evidence type="ECO:0000256" key="2">
    <source>
        <dbReference type="ARBA" id="ARBA00023002"/>
    </source>
</evidence>
<dbReference type="InterPro" id="IPR036291">
    <property type="entry name" value="NAD(P)-bd_dom_sf"/>
</dbReference>
<dbReference type="GO" id="GO:0016491">
    <property type="term" value="F:oxidoreductase activity"/>
    <property type="evidence" value="ECO:0007669"/>
    <property type="project" value="UniProtKB-KW"/>
</dbReference>
<keyword evidence="2" id="KW-0560">Oxidoreductase</keyword>
<evidence type="ECO:0000259" key="3">
    <source>
        <dbReference type="Pfam" id="PF05368"/>
    </source>
</evidence>
<dbReference type="InterPro" id="IPR051609">
    <property type="entry name" value="NmrA/Isoflavone_reductase-like"/>
</dbReference>
<feature type="domain" description="NmrA-like" evidence="3">
    <location>
        <begin position="5"/>
        <end position="65"/>
    </location>
</feature>
<dbReference type="InterPro" id="IPR008030">
    <property type="entry name" value="NmrA-like"/>
</dbReference>
<dbReference type="EMBL" id="KN824320">
    <property type="protein sequence ID" value="KIM24805.1"/>
    <property type="molecule type" value="Genomic_DNA"/>
</dbReference>
<dbReference type="PANTHER" id="PTHR47706:SF9">
    <property type="entry name" value="NMRA-LIKE DOMAIN-CONTAINING PROTEIN-RELATED"/>
    <property type="match status" value="1"/>
</dbReference>
<dbReference type="Gene3D" id="3.40.50.720">
    <property type="entry name" value="NAD(P)-binding Rossmann-like Domain"/>
    <property type="match status" value="1"/>
</dbReference>
<name>A0A0C3AJL9_SERVB</name>
<evidence type="ECO:0000256" key="1">
    <source>
        <dbReference type="ARBA" id="ARBA00022857"/>
    </source>
</evidence>
<accession>A0A0C3AJL9</accession>
<keyword evidence="5" id="KW-1185">Reference proteome</keyword>